<feature type="region of interest" description="Disordered" evidence="1">
    <location>
        <begin position="313"/>
        <end position="368"/>
    </location>
</feature>
<dbReference type="EMBL" id="LWDF02001885">
    <property type="protein sequence ID" value="KAE8237207.1"/>
    <property type="molecule type" value="Genomic_DNA"/>
</dbReference>
<reference evidence="2" key="1">
    <citation type="submission" date="2016-04" db="EMBL/GenBank/DDBJ databases">
        <authorList>
            <person name="Nguyen H.D."/>
            <person name="Samba Siva P."/>
            <person name="Cullis J."/>
            <person name="Levesque C.A."/>
            <person name="Hambleton S."/>
        </authorList>
    </citation>
    <scope>NUCLEOTIDE SEQUENCE</scope>
    <source>
        <strain evidence="2">DAOMC 236416</strain>
    </source>
</reference>
<feature type="region of interest" description="Disordered" evidence="1">
    <location>
        <begin position="129"/>
        <end position="182"/>
    </location>
</feature>
<organism evidence="2 3">
    <name type="scientific">Tilletia indica</name>
    <dbReference type="NCBI Taxonomy" id="43049"/>
    <lineage>
        <taxon>Eukaryota</taxon>
        <taxon>Fungi</taxon>
        <taxon>Dikarya</taxon>
        <taxon>Basidiomycota</taxon>
        <taxon>Ustilaginomycotina</taxon>
        <taxon>Exobasidiomycetes</taxon>
        <taxon>Tilletiales</taxon>
        <taxon>Tilletiaceae</taxon>
        <taxon>Tilletia</taxon>
    </lineage>
</organism>
<sequence>MSNPQQVYILTPSNPSDDSWPPRQLVRVGRRLRAAFVAYINEGRMLDFPVDRFQVACQLIRNKPIAGTFLMTGPDGAQPLNPLHGPFIYAAGRLTETAEIYIEQCQIDGILLRPVDFVLRLVSGSDMTSENHLTGHQIPTTPSHPSLIRTANQPRSPSPPAEGWGGRSPHSTIPASHRDDHGGDAASVATVYILTPSNPSDDSWPPRQLVRVGRRLRAAFVAYINEGRMLDFPVDKFQVACQLIRNKPIAGTFLMTGPDGAQPLNPLHGPFIYAAGRLTETAEIYIEQCQIDGILLRPVDFVLRLVSGSDMTSENHLTGHQIPTTPSHPSLIRTANQPRSPSPPAEGWGGRSPHSTIPASYRDDHGGDAASVATALAAAIAADFTQQLGE</sequence>
<evidence type="ECO:0000313" key="3">
    <source>
        <dbReference type="Proteomes" id="UP000077521"/>
    </source>
</evidence>
<name>A0A8T8SCM4_9BASI</name>
<keyword evidence="3" id="KW-1185">Reference proteome</keyword>
<gene>
    <name evidence="2" type="ORF">A4X13_0g8871</name>
</gene>
<feature type="compositionally biased region" description="Polar residues" evidence="1">
    <location>
        <begin position="313"/>
        <end position="339"/>
    </location>
</feature>
<proteinExistence type="predicted"/>
<dbReference type="AlphaFoldDB" id="A0A8T8SCM4"/>
<reference evidence="2" key="2">
    <citation type="journal article" date="2019" name="IMA Fungus">
        <title>Genome sequencing and comparison of five Tilletia species to identify candidate genes for the detection of regulated species infecting wheat.</title>
        <authorList>
            <person name="Nguyen H.D.T."/>
            <person name="Sultana T."/>
            <person name="Kesanakurti P."/>
            <person name="Hambleton S."/>
        </authorList>
    </citation>
    <scope>NUCLEOTIDE SEQUENCE</scope>
    <source>
        <strain evidence="2">DAOMC 236416</strain>
    </source>
</reference>
<accession>A0A8T8SCM4</accession>
<evidence type="ECO:0000313" key="2">
    <source>
        <dbReference type="EMBL" id="KAE8237207.1"/>
    </source>
</evidence>
<comment type="caution">
    <text evidence="2">The sequence shown here is derived from an EMBL/GenBank/DDBJ whole genome shotgun (WGS) entry which is preliminary data.</text>
</comment>
<evidence type="ECO:0000256" key="1">
    <source>
        <dbReference type="SAM" id="MobiDB-lite"/>
    </source>
</evidence>
<protein>
    <submittedName>
        <fullName evidence="2">Uncharacterized protein</fullName>
    </submittedName>
</protein>
<dbReference type="Proteomes" id="UP000077521">
    <property type="component" value="Unassembled WGS sequence"/>
</dbReference>
<feature type="compositionally biased region" description="Polar residues" evidence="1">
    <location>
        <begin position="129"/>
        <end position="155"/>
    </location>
</feature>